<accession>A0A0G1J1G3</accession>
<protein>
    <submittedName>
        <fullName evidence="1">Uncharacterized protein</fullName>
    </submittedName>
</protein>
<organism evidence="1 2">
    <name type="scientific">Candidatus Collierbacteria bacterium GW2011_GWF1_44_12</name>
    <dbReference type="NCBI Taxonomy" id="1618402"/>
    <lineage>
        <taxon>Bacteria</taxon>
        <taxon>Candidatus Collieribacteriota</taxon>
    </lineage>
</organism>
<name>A0A0G1J1G3_9BACT</name>
<gene>
    <name evidence="1" type="ORF">UW26_C0023G0003</name>
</gene>
<reference evidence="1 2" key="1">
    <citation type="journal article" date="2015" name="Nature">
        <title>rRNA introns, odd ribosomes, and small enigmatic genomes across a large radiation of phyla.</title>
        <authorList>
            <person name="Brown C.T."/>
            <person name="Hug L.A."/>
            <person name="Thomas B.C."/>
            <person name="Sharon I."/>
            <person name="Castelle C.J."/>
            <person name="Singh A."/>
            <person name="Wilkins M.J."/>
            <person name="Williams K.H."/>
            <person name="Banfield J.F."/>
        </authorList>
    </citation>
    <scope>NUCLEOTIDE SEQUENCE [LARGE SCALE GENOMIC DNA]</scope>
</reference>
<dbReference type="EMBL" id="LCHQ01000023">
    <property type="protein sequence ID" value="KKT37927.1"/>
    <property type="molecule type" value="Genomic_DNA"/>
</dbReference>
<dbReference type="AlphaFoldDB" id="A0A0G1J1G3"/>
<dbReference type="Proteomes" id="UP000034097">
    <property type="component" value="Unassembled WGS sequence"/>
</dbReference>
<evidence type="ECO:0000313" key="1">
    <source>
        <dbReference type="EMBL" id="KKT37927.1"/>
    </source>
</evidence>
<sequence length="145" mass="15360">MLFRTLGSRGQNQADININQAGSQAMESIEQSIRFATVDAVGANTRASCLAAGSSGVSGDTVAVSDSWGASTYSLDTSRIASVAAVTKYLSTPDVVVSAVSFTWICVSGSYDKLRISFDIDDPVVAGEVMKRNFKRDINMYNSGI</sequence>
<evidence type="ECO:0000313" key="2">
    <source>
        <dbReference type="Proteomes" id="UP000034097"/>
    </source>
</evidence>
<proteinExistence type="predicted"/>
<comment type="caution">
    <text evidence="1">The sequence shown here is derived from an EMBL/GenBank/DDBJ whole genome shotgun (WGS) entry which is preliminary data.</text>
</comment>